<dbReference type="SUPFAM" id="SSF52151">
    <property type="entry name" value="FabD/lysophospholipase-like"/>
    <property type="match status" value="1"/>
</dbReference>
<comment type="caution">
    <text evidence="8">The sequence shown here is derived from an EMBL/GenBank/DDBJ whole genome shotgun (WGS) entry which is preliminary data.</text>
</comment>
<evidence type="ECO:0000256" key="6">
    <source>
        <dbReference type="PIRNR" id="PIRNR000446"/>
    </source>
</evidence>
<dbReference type="PANTHER" id="PTHR42681">
    <property type="entry name" value="MALONYL-COA-ACYL CARRIER PROTEIN TRANSACYLASE, MITOCHONDRIAL"/>
    <property type="match status" value="1"/>
</dbReference>
<dbReference type="EC" id="2.3.1.39" evidence="1 6"/>
<evidence type="ECO:0000256" key="1">
    <source>
        <dbReference type="ARBA" id="ARBA00013258"/>
    </source>
</evidence>
<organism evidence="8 9">
    <name type="scientific">Rhodoferax ferrireducens</name>
    <dbReference type="NCBI Taxonomy" id="192843"/>
    <lineage>
        <taxon>Bacteria</taxon>
        <taxon>Pseudomonadati</taxon>
        <taxon>Pseudomonadota</taxon>
        <taxon>Betaproteobacteria</taxon>
        <taxon>Burkholderiales</taxon>
        <taxon>Comamonadaceae</taxon>
        <taxon>Rhodoferax</taxon>
    </lineage>
</organism>
<dbReference type="SMART" id="SM00827">
    <property type="entry name" value="PKS_AT"/>
    <property type="match status" value="1"/>
</dbReference>
<dbReference type="InterPro" id="IPR050858">
    <property type="entry name" value="Mal-CoA-ACP_Trans/PKS_FabD"/>
</dbReference>
<dbReference type="InterPro" id="IPR024925">
    <property type="entry name" value="Malonyl_CoA-ACP_transAc"/>
</dbReference>
<evidence type="ECO:0000313" key="9">
    <source>
        <dbReference type="Proteomes" id="UP001180487"/>
    </source>
</evidence>
<dbReference type="Gene3D" id="3.40.366.10">
    <property type="entry name" value="Malonyl-Coenzyme A Acyl Carrier Protein, domain 2"/>
    <property type="match status" value="1"/>
</dbReference>
<dbReference type="InterPro" id="IPR016036">
    <property type="entry name" value="Malonyl_transacylase_ACP-bd"/>
</dbReference>
<dbReference type="GO" id="GO:0004314">
    <property type="term" value="F:[acyl-carrier-protein] S-malonyltransferase activity"/>
    <property type="evidence" value="ECO:0007669"/>
    <property type="project" value="UniProtKB-EC"/>
</dbReference>
<sequence length="324" mass="33314">MNNFAFVFPGQGSQSVGMLDAWGDHPVIAQTLQEASDALGENVGQLIKEGPKEALALTTNTQPVMLVAAVAAYRAWIAETGLAPSVVAGHSLGEYSALVASGVLSLAQAAPLVRFRAQAMQDAVPVGVGAMAAILGLDATKVIAGCAEVTSAMRALGSEFAAEVVEAVNFNDPGQTVIAGSKAAVEKACEVLKTHGAKRALPLPVSAPFHSSLMRPAAEKLREKLAQVSFAAAQIPVVNNIDVAVETDADRIRDALVRQAFGPVRWVECVAAIKARGVTTLVECGPGKVLAGMVKRIDGSLTGLPLFDPASMAEVRSSLAGAAA</sequence>
<dbReference type="Pfam" id="PF00698">
    <property type="entry name" value="Acyl_transf_1"/>
    <property type="match status" value="1"/>
</dbReference>
<keyword evidence="4 6" id="KW-0012">Acyltransferase</keyword>
<dbReference type="InterPro" id="IPR014043">
    <property type="entry name" value="Acyl_transferase_dom"/>
</dbReference>
<dbReference type="InterPro" id="IPR016035">
    <property type="entry name" value="Acyl_Trfase/lysoPLipase"/>
</dbReference>
<dbReference type="SUPFAM" id="SSF55048">
    <property type="entry name" value="Probable ACP-binding domain of malonyl-CoA ACP transacylase"/>
    <property type="match status" value="1"/>
</dbReference>
<reference evidence="8 9" key="1">
    <citation type="submission" date="2023-07" db="EMBL/GenBank/DDBJ databases">
        <title>Sorghum-associated microbial communities from plants grown in Nebraska, USA.</title>
        <authorList>
            <person name="Schachtman D."/>
        </authorList>
    </citation>
    <scope>NUCLEOTIDE SEQUENCE [LARGE SCALE GENOMIC DNA]</scope>
    <source>
        <strain evidence="8 9">BE313</strain>
    </source>
</reference>
<feature type="domain" description="Malonyl-CoA:ACP transacylase (MAT)" evidence="7">
    <location>
        <begin position="7"/>
        <end position="323"/>
    </location>
</feature>
<evidence type="ECO:0000313" key="8">
    <source>
        <dbReference type="EMBL" id="MDR7375572.1"/>
    </source>
</evidence>
<dbReference type="InterPro" id="IPR001227">
    <property type="entry name" value="Ac_transferase_dom_sf"/>
</dbReference>
<evidence type="ECO:0000256" key="3">
    <source>
        <dbReference type="ARBA" id="ARBA00022679"/>
    </source>
</evidence>
<dbReference type="Gene3D" id="3.30.70.250">
    <property type="entry name" value="Malonyl-CoA ACP transacylase, ACP-binding"/>
    <property type="match status" value="1"/>
</dbReference>
<evidence type="ECO:0000256" key="5">
    <source>
        <dbReference type="ARBA" id="ARBA00048462"/>
    </source>
</evidence>
<dbReference type="RefSeq" id="WP_310369893.1">
    <property type="nucleotide sequence ID" value="NZ_JAVDXT010000001.1"/>
</dbReference>
<evidence type="ECO:0000259" key="7">
    <source>
        <dbReference type="SMART" id="SM00827"/>
    </source>
</evidence>
<proteinExistence type="inferred from homology"/>
<evidence type="ECO:0000256" key="2">
    <source>
        <dbReference type="ARBA" id="ARBA00018953"/>
    </source>
</evidence>
<dbReference type="NCBIfam" id="TIGR00128">
    <property type="entry name" value="fabD"/>
    <property type="match status" value="1"/>
</dbReference>
<keyword evidence="9" id="KW-1185">Reference proteome</keyword>
<comment type="similarity">
    <text evidence="6">Belongs to the fabD family.</text>
</comment>
<comment type="catalytic activity">
    <reaction evidence="5 6">
        <text>holo-[ACP] + malonyl-CoA = malonyl-[ACP] + CoA</text>
        <dbReference type="Rhea" id="RHEA:41792"/>
        <dbReference type="Rhea" id="RHEA-COMP:9623"/>
        <dbReference type="Rhea" id="RHEA-COMP:9685"/>
        <dbReference type="ChEBI" id="CHEBI:57287"/>
        <dbReference type="ChEBI" id="CHEBI:57384"/>
        <dbReference type="ChEBI" id="CHEBI:64479"/>
        <dbReference type="ChEBI" id="CHEBI:78449"/>
        <dbReference type="EC" id="2.3.1.39"/>
    </reaction>
</comment>
<evidence type="ECO:0000256" key="4">
    <source>
        <dbReference type="ARBA" id="ARBA00023315"/>
    </source>
</evidence>
<dbReference type="Proteomes" id="UP001180487">
    <property type="component" value="Unassembled WGS sequence"/>
</dbReference>
<name>A0ABU2C2W1_9BURK</name>
<dbReference type="PIRSF" id="PIRSF000446">
    <property type="entry name" value="Mct"/>
    <property type="match status" value="1"/>
</dbReference>
<dbReference type="InterPro" id="IPR004410">
    <property type="entry name" value="Malonyl_CoA-ACP_transAc_FabD"/>
</dbReference>
<keyword evidence="3 6" id="KW-0808">Transferase</keyword>
<accession>A0ABU2C2W1</accession>
<gene>
    <name evidence="8" type="ORF">J2X19_000230</name>
</gene>
<dbReference type="PANTHER" id="PTHR42681:SF1">
    <property type="entry name" value="MALONYL-COA-ACYL CARRIER PROTEIN TRANSACYLASE, MITOCHONDRIAL"/>
    <property type="match status" value="1"/>
</dbReference>
<protein>
    <recommendedName>
        <fullName evidence="2 6">Malonyl CoA-acyl carrier protein transacylase</fullName>
        <ecNumber evidence="1 6">2.3.1.39</ecNumber>
    </recommendedName>
</protein>
<dbReference type="EMBL" id="JAVDXT010000001">
    <property type="protein sequence ID" value="MDR7375572.1"/>
    <property type="molecule type" value="Genomic_DNA"/>
</dbReference>